<evidence type="ECO:0000313" key="3">
    <source>
        <dbReference type="Proteomes" id="UP000184518"/>
    </source>
</evidence>
<accession>A0A1M4TDT6</accession>
<dbReference type="InterPro" id="IPR022217">
    <property type="entry name" value="Prot_inh_I10_marinostatin"/>
</dbReference>
<reference evidence="3" key="1">
    <citation type="submission" date="2016-11" db="EMBL/GenBank/DDBJ databases">
        <authorList>
            <person name="Varghese N."/>
            <person name="Submissions S."/>
        </authorList>
    </citation>
    <scope>NUCLEOTIDE SEQUENCE [LARGE SCALE GENOMIC DNA]</scope>
    <source>
        <strain evidence="3">DSM 27619</strain>
    </source>
</reference>
<feature type="compositionally biased region" description="Low complexity" evidence="1">
    <location>
        <begin position="79"/>
        <end position="93"/>
    </location>
</feature>
<sequence length="93" mass="9968">MKSNDKKKPFFASFLEKQVQNPEEIQGGGGIITSINNDSVTLPTKDMVVTTRTSDGPISTLPAYDTPVTLKYPSDSDEGGFNPGLPGLEPLEP</sequence>
<protein>
    <submittedName>
        <fullName evidence="2">Serine endopeptidase inhibitors</fullName>
    </submittedName>
</protein>
<dbReference type="Proteomes" id="UP000184518">
    <property type="component" value="Unassembled WGS sequence"/>
</dbReference>
<gene>
    <name evidence="2" type="ORF">SAMN05443633_101214</name>
</gene>
<evidence type="ECO:0000313" key="2">
    <source>
        <dbReference type="EMBL" id="SHE42538.1"/>
    </source>
</evidence>
<evidence type="ECO:0000256" key="1">
    <source>
        <dbReference type="SAM" id="MobiDB-lite"/>
    </source>
</evidence>
<dbReference type="AlphaFoldDB" id="A0A1M4TDT6"/>
<dbReference type="EMBL" id="FQUT01000001">
    <property type="protein sequence ID" value="SHE42538.1"/>
    <property type="molecule type" value="Genomic_DNA"/>
</dbReference>
<name>A0A1M4TDT6_9FLAO</name>
<dbReference type="RefSeq" id="WP_072952773.1">
    <property type="nucleotide sequence ID" value="NZ_FQUT01000001.1"/>
</dbReference>
<proteinExistence type="predicted"/>
<dbReference type="NCBIfam" id="NF033738">
    <property type="entry name" value="microvirid_RiPP"/>
    <property type="match status" value="1"/>
</dbReference>
<feature type="region of interest" description="Disordered" evidence="1">
    <location>
        <begin position="72"/>
        <end position="93"/>
    </location>
</feature>
<keyword evidence="3" id="KW-1185">Reference proteome</keyword>
<dbReference type="STRING" id="1416778.SAMN05443633_101214"/>
<dbReference type="OrthoDB" id="678197at2"/>
<organism evidence="2 3">
    <name type="scientific">Chryseobacterium arachidis</name>
    <dbReference type="NCBI Taxonomy" id="1416778"/>
    <lineage>
        <taxon>Bacteria</taxon>
        <taxon>Pseudomonadati</taxon>
        <taxon>Bacteroidota</taxon>
        <taxon>Flavobacteriia</taxon>
        <taxon>Flavobacteriales</taxon>
        <taxon>Weeksellaceae</taxon>
        <taxon>Chryseobacterium group</taxon>
        <taxon>Chryseobacterium</taxon>
    </lineage>
</organism>